<dbReference type="InterPro" id="IPR007167">
    <property type="entry name" value="Fe-transptr_FeoA-like"/>
</dbReference>
<dbReference type="Proteomes" id="UP000885847">
    <property type="component" value="Unassembled WGS sequence"/>
</dbReference>
<dbReference type="Gene3D" id="2.30.30.90">
    <property type="match status" value="1"/>
</dbReference>
<dbReference type="Pfam" id="PF04023">
    <property type="entry name" value="FeoA"/>
    <property type="match status" value="1"/>
</dbReference>
<dbReference type="PANTHER" id="PTHR43151">
    <property type="entry name" value="FEOA FAMILY PROTEIN"/>
    <property type="match status" value="1"/>
</dbReference>
<gene>
    <name evidence="3" type="ORF">ENF18_08850</name>
</gene>
<organism evidence="3">
    <name type="scientific">candidate division WOR-3 bacterium</name>
    <dbReference type="NCBI Taxonomy" id="2052148"/>
    <lineage>
        <taxon>Bacteria</taxon>
        <taxon>Bacteria division WOR-3</taxon>
    </lineage>
</organism>
<sequence>MMPLSSVPPGKYRIAEIAGGRNFLMRLSNMGVLKGDMITVIKPAPGPVIIAKGQTRIGIGPGMANRIYVVPQT</sequence>
<keyword evidence="1" id="KW-0408">Iron</keyword>
<dbReference type="AlphaFoldDB" id="A0A7C0ZFS4"/>
<evidence type="ECO:0000256" key="1">
    <source>
        <dbReference type="ARBA" id="ARBA00023004"/>
    </source>
</evidence>
<dbReference type="GO" id="GO:0046914">
    <property type="term" value="F:transition metal ion binding"/>
    <property type="evidence" value="ECO:0007669"/>
    <property type="project" value="InterPro"/>
</dbReference>
<feature type="domain" description="Ferrous iron transporter FeoA-like" evidence="2">
    <location>
        <begin position="2"/>
        <end position="71"/>
    </location>
</feature>
<dbReference type="PANTHER" id="PTHR43151:SF1">
    <property type="entry name" value="SSR2333 PROTEIN"/>
    <property type="match status" value="1"/>
</dbReference>
<dbReference type="SUPFAM" id="SSF50037">
    <property type="entry name" value="C-terminal domain of transcriptional repressors"/>
    <property type="match status" value="1"/>
</dbReference>
<accession>A0A7C0ZFS4</accession>
<dbReference type="InterPro" id="IPR053184">
    <property type="entry name" value="FeoA-like"/>
</dbReference>
<proteinExistence type="predicted"/>
<comment type="caution">
    <text evidence="3">The sequence shown here is derived from an EMBL/GenBank/DDBJ whole genome shotgun (WGS) entry which is preliminary data.</text>
</comment>
<evidence type="ECO:0000259" key="2">
    <source>
        <dbReference type="SMART" id="SM00899"/>
    </source>
</evidence>
<dbReference type="SMART" id="SM00899">
    <property type="entry name" value="FeoA"/>
    <property type="match status" value="1"/>
</dbReference>
<reference evidence="3" key="1">
    <citation type="journal article" date="2020" name="mSystems">
        <title>Genome- and Community-Level Interaction Insights into Carbon Utilization and Element Cycling Functions of Hydrothermarchaeota in Hydrothermal Sediment.</title>
        <authorList>
            <person name="Zhou Z."/>
            <person name="Liu Y."/>
            <person name="Xu W."/>
            <person name="Pan J."/>
            <person name="Luo Z.H."/>
            <person name="Li M."/>
        </authorList>
    </citation>
    <scope>NUCLEOTIDE SEQUENCE [LARGE SCALE GENOMIC DNA]</scope>
    <source>
        <strain evidence="3">HyVt-102</strain>
    </source>
</reference>
<dbReference type="EMBL" id="DQWE01000409">
    <property type="protein sequence ID" value="HDI83881.1"/>
    <property type="molecule type" value="Genomic_DNA"/>
</dbReference>
<name>A0A7C0ZFS4_UNCW3</name>
<dbReference type="InterPro" id="IPR008988">
    <property type="entry name" value="Transcriptional_repressor_C"/>
</dbReference>
<protein>
    <submittedName>
        <fullName evidence="3">Ferrous iron transport protein A</fullName>
    </submittedName>
</protein>
<evidence type="ECO:0000313" key="3">
    <source>
        <dbReference type="EMBL" id="HDI83881.1"/>
    </source>
</evidence>
<dbReference type="InterPro" id="IPR038157">
    <property type="entry name" value="FeoA_core_dom"/>
</dbReference>